<dbReference type="Pfam" id="PF13638">
    <property type="entry name" value="PIN_4"/>
    <property type="match status" value="1"/>
</dbReference>
<dbReference type="EMBL" id="JABFUD020000013">
    <property type="protein sequence ID" value="KAI5071143.1"/>
    <property type="molecule type" value="Genomic_DNA"/>
</dbReference>
<dbReference type="PANTHER" id="PTHR22593:SF8">
    <property type="entry name" value="FHA DOMAIN-CONTAINING PROTEIN PS1"/>
    <property type="match status" value="1"/>
</dbReference>
<name>A0A9D4UNF3_ADICA</name>
<dbReference type="Pfam" id="PF00498">
    <property type="entry name" value="FHA"/>
    <property type="match status" value="1"/>
</dbReference>
<dbReference type="InterPro" id="IPR000253">
    <property type="entry name" value="FHA_dom"/>
</dbReference>
<dbReference type="CDD" id="cd09880">
    <property type="entry name" value="PIN_Smg5-6-like"/>
    <property type="match status" value="1"/>
</dbReference>
<accession>A0A9D4UNF3</accession>
<dbReference type="SUPFAM" id="SSF49879">
    <property type="entry name" value="SMAD/FHA domain"/>
    <property type="match status" value="1"/>
</dbReference>
<dbReference type="AlphaFoldDB" id="A0A9D4UNF3"/>
<dbReference type="GO" id="GO:0031965">
    <property type="term" value="C:nuclear membrane"/>
    <property type="evidence" value="ECO:0007669"/>
    <property type="project" value="TreeGrafter"/>
</dbReference>
<dbReference type="OrthoDB" id="444265at2759"/>
<dbReference type="Gene3D" id="3.40.50.1010">
    <property type="entry name" value="5'-nuclease"/>
    <property type="match status" value="1"/>
</dbReference>
<evidence type="ECO:0000259" key="2">
    <source>
        <dbReference type="PROSITE" id="PS50006"/>
    </source>
</evidence>
<comment type="caution">
    <text evidence="3">The sequence shown here is derived from an EMBL/GenBank/DDBJ whole genome shotgun (WGS) entry which is preliminary data.</text>
</comment>
<dbReference type="PANTHER" id="PTHR22593">
    <property type="entry name" value="TRANSMEMBRANE PROTEIN 18"/>
    <property type="match status" value="1"/>
</dbReference>
<evidence type="ECO:0000256" key="1">
    <source>
        <dbReference type="SAM" id="MobiDB-lite"/>
    </source>
</evidence>
<dbReference type="SUPFAM" id="SSF88723">
    <property type="entry name" value="PIN domain-like"/>
    <property type="match status" value="1"/>
</dbReference>
<protein>
    <recommendedName>
        <fullName evidence="2">FHA domain-containing protein</fullName>
    </recommendedName>
</protein>
<proteinExistence type="predicted"/>
<feature type="domain" description="FHA" evidence="2">
    <location>
        <begin position="39"/>
        <end position="90"/>
    </location>
</feature>
<evidence type="ECO:0000313" key="4">
    <source>
        <dbReference type="Proteomes" id="UP000886520"/>
    </source>
</evidence>
<dbReference type="Proteomes" id="UP000886520">
    <property type="component" value="Chromosome 13"/>
</dbReference>
<keyword evidence="4" id="KW-1185">Reference proteome</keyword>
<gene>
    <name evidence="3" type="ORF">GOP47_0013394</name>
</gene>
<dbReference type="InterPro" id="IPR002716">
    <property type="entry name" value="PIN_dom"/>
</dbReference>
<dbReference type="PROSITE" id="PS50006">
    <property type="entry name" value="FHA_DOMAIN"/>
    <property type="match status" value="1"/>
</dbReference>
<feature type="region of interest" description="Disordered" evidence="1">
    <location>
        <begin position="120"/>
        <end position="156"/>
    </location>
</feature>
<sequence length="812" mass="89438">MASTGSSTRKFPEPDLPFLSVFKDGVLLESMCLHNLDSIVLGRHTNCDLMVTHPSVSRHHLEIQVLPGSREILLTDLDSIHGTWINGEQALPLVPVIAKEGDSFKLGASSRLYSVQWRPRPLQNSTSSEEHSDNSDSPLDCTKFKEQGPTGSTTTMESSKAFQALNAGTMSQPDCSTKCDDIHANQEQNTGQGSGFTDNSLNKVSGACIMNEENTTDVSQEGRTAAESLSKERIQEVVWILNDEKWAQVLHEGKTADVDTLIFNDRIALMARDSDVRSQESKYMALSETTRTGARHVQIHLQSYTDKDEIIMEADKRQQEESGNNQVELTVCEPPDSEAEKILEEGNASLSKLWVRRSSSNPPPNLVTSSKPACSTIPLQDQRKTCPLPSAPPMPLSYLVNNLVPSAPPLLPHGKLLDVDRGPTDNSECISNYELAREGAKEYSIHCHQEKSGNVAYPMKQVEGIDEYVSDKENDSPLVDLGCKHFTKFMNRTYDEGMNQERRHSAATEGSRRPFQLLALTADGGCKPLSPAGTSEENSITRITKRPSPVIHNLDLMLRRLKGTTRSESHRISWHIVVDASCFLDSNSFKSLRQLEGIREVRLIIPKIVISELDFRRGMGRSQRKALNWIESCMVKLPSWIHVQSSSENLPVATTPPVSPLSAPSTYGGSYESMVSPTNGDHVLSCALLFNSTVFSGQVALLTNDIALKIKAMAEGIICEAPSTFCESLLSPYSGRFLWATSIAHGHGWTEKPCHIKSCSALAPRVLSGDQSTKEAVISTVKAVAFRKHHAVESLKKQCYKQAQGLKVALPH</sequence>
<dbReference type="SMART" id="SM00240">
    <property type="entry name" value="FHA"/>
    <property type="match status" value="1"/>
</dbReference>
<dbReference type="InterPro" id="IPR029060">
    <property type="entry name" value="PIN-like_dom_sf"/>
</dbReference>
<evidence type="ECO:0000313" key="3">
    <source>
        <dbReference type="EMBL" id="KAI5071143.1"/>
    </source>
</evidence>
<dbReference type="Gene3D" id="2.60.200.20">
    <property type="match status" value="1"/>
</dbReference>
<reference evidence="3" key="1">
    <citation type="submission" date="2021-01" db="EMBL/GenBank/DDBJ databases">
        <title>Adiantum capillus-veneris genome.</title>
        <authorList>
            <person name="Fang Y."/>
            <person name="Liao Q."/>
        </authorList>
    </citation>
    <scope>NUCLEOTIDE SEQUENCE</scope>
    <source>
        <strain evidence="3">H3</strain>
        <tissue evidence="3">Leaf</tissue>
    </source>
</reference>
<dbReference type="InterPro" id="IPR008984">
    <property type="entry name" value="SMAD_FHA_dom_sf"/>
</dbReference>
<organism evidence="3 4">
    <name type="scientific">Adiantum capillus-veneris</name>
    <name type="common">Maidenhair fern</name>
    <dbReference type="NCBI Taxonomy" id="13818"/>
    <lineage>
        <taxon>Eukaryota</taxon>
        <taxon>Viridiplantae</taxon>
        <taxon>Streptophyta</taxon>
        <taxon>Embryophyta</taxon>
        <taxon>Tracheophyta</taxon>
        <taxon>Polypodiopsida</taxon>
        <taxon>Polypodiidae</taxon>
        <taxon>Polypodiales</taxon>
        <taxon>Pteridineae</taxon>
        <taxon>Pteridaceae</taxon>
        <taxon>Vittarioideae</taxon>
        <taxon>Adiantum</taxon>
    </lineage>
</organism>